<reference evidence="2 3" key="1">
    <citation type="submission" date="2018-02" db="EMBL/GenBank/DDBJ databases">
        <title>Fusarium culmorum secondary metabolites in fungal-bacterial-plant interactions.</title>
        <authorList>
            <person name="Schmidt R."/>
        </authorList>
    </citation>
    <scope>NUCLEOTIDE SEQUENCE [LARGE SCALE GENOMIC DNA]</scope>
    <source>
        <strain evidence="2 3">PV</strain>
    </source>
</reference>
<name>A0A2T4H3L0_FUSCU</name>
<dbReference type="OMA" id="TDGVCHA"/>
<organism evidence="2 3">
    <name type="scientific">Fusarium culmorum</name>
    <dbReference type="NCBI Taxonomy" id="5516"/>
    <lineage>
        <taxon>Eukaryota</taxon>
        <taxon>Fungi</taxon>
        <taxon>Dikarya</taxon>
        <taxon>Ascomycota</taxon>
        <taxon>Pezizomycotina</taxon>
        <taxon>Sordariomycetes</taxon>
        <taxon>Hypocreomycetidae</taxon>
        <taxon>Hypocreales</taxon>
        <taxon>Nectriaceae</taxon>
        <taxon>Fusarium</taxon>
    </lineage>
</organism>
<gene>
    <name evidence="2" type="ORF">FCULG_00007661</name>
</gene>
<evidence type="ECO:0000256" key="1">
    <source>
        <dbReference type="SAM" id="SignalP"/>
    </source>
</evidence>
<dbReference type="AlphaFoldDB" id="A0A2T4H3L0"/>
<dbReference type="Proteomes" id="UP000241587">
    <property type="component" value="Unassembled WGS sequence"/>
</dbReference>
<evidence type="ECO:0000313" key="3">
    <source>
        <dbReference type="Proteomes" id="UP000241587"/>
    </source>
</evidence>
<protein>
    <recommendedName>
        <fullName evidence="4">Apple domain-containing protein</fullName>
    </recommendedName>
</protein>
<dbReference type="EMBL" id="PVEM01000003">
    <property type="protein sequence ID" value="PTD10389.1"/>
    <property type="molecule type" value="Genomic_DNA"/>
</dbReference>
<comment type="caution">
    <text evidence="2">The sequence shown here is derived from an EMBL/GenBank/DDBJ whole genome shotgun (WGS) entry which is preliminary data.</text>
</comment>
<proteinExistence type="predicted"/>
<feature type="chain" id="PRO_5015406105" description="Apple domain-containing protein" evidence="1">
    <location>
        <begin position="20"/>
        <end position="360"/>
    </location>
</feature>
<accession>A0A2T4H3L0</accession>
<sequence>MKPAFLLCALLGIAEEVTAAVTDRQRSTKLGPVSVKNVERSTQTIQSQLTAYKQIYCDTKGHDNTITKVSTSTTSTVIPKKTDLFLTTVTATTTSTSTIPAPAGFTPATSDVSYRAKKREVPKRFSQAKISINRQKLTLKVNAKKCDYSPALYPQAVNCREVVKTVLTKTVTLKQCKKTPTRTVVLPRRTSTKETTTTTTSTSTIIQADETLTVTARTVETTVTTSTSTTTSTTTLTETQTSVAPSAAFYAACASNNLVSAANGNHGIDSINFNDGTSNNDIIEIGTSSAYKCCVACQTTSNCIFSDFAFGGCQLVIGSSCSPAATFGTSYQTNSNVPADRGVIISNGPCGRIQNLGNVG</sequence>
<keyword evidence="1" id="KW-0732">Signal</keyword>
<evidence type="ECO:0000313" key="2">
    <source>
        <dbReference type="EMBL" id="PTD10389.1"/>
    </source>
</evidence>
<feature type="signal peptide" evidence="1">
    <location>
        <begin position="1"/>
        <end position="19"/>
    </location>
</feature>
<evidence type="ECO:0008006" key="4">
    <source>
        <dbReference type="Google" id="ProtNLM"/>
    </source>
</evidence>
<keyword evidence="3" id="KW-1185">Reference proteome</keyword>
<dbReference type="OrthoDB" id="5428787at2759"/>